<dbReference type="PANTHER" id="PTHR31303:SF1">
    <property type="entry name" value="CTP-DEPENDENT DIACYLGLYCEROL KINASE 1"/>
    <property type="match status" value="1"/>
</dbReference>
<keyword evidence="1" id="KW-0812">Transmembrane</keyword>
<dbReference type="GO" id="GO:0004143">
    <property type="term" value="F:ATP-dependent diacylglycerol kinase activity"/>
    <property type="evidence" value="ECO:0007669"/>
    <property type="project" value="InterPro"/>
</dbReference>
<reference evidence="2" key="2">
    <citation type="submission" date="2022-09" db="EMBL/GenBank/DDBJ databases">
        <authorList>
            <person name="Sun Q."/>
            <person name="Ohkuma M."/>
        </authorList>
    </citation>
    <scope>NUCLEOTIDE SEQUENCE</scope>
    <source>
        <strain evidence="2">JCM 13583</strain>
    </source>
</reference>
<dbReference type="AlphaFoldDB" id="A0AA37FCD5"/>
<evidence type="ECO:0000256" key="1">
    <source>
        <dbReference type="SAM" id="Phobius"/>
    </source>
</evidence>
<dbReference type="EMBL" id="BMNY01000003">
    <property type="protein sequence ID" value="GGM78627.1"/>
    <property type="molecule type" value="Genomic_DNA"/>
</dbReference>
<feature type="transmembrane region" description="Helical" evidence="1">
    <location>
        <begin position="162"/>
        <end position="179"/>
    </location>
</feature>
<protein>
    <recommendedName>
        <fullName evidence="4">Dolichol kinase</fullName>
    </recommendedName>
</protein>
<comment type="caution">
    <text evidence="2">The sequence shown here is derived from an EMBL/GenBank/DDBJ whole genome shotgun (WGS) entry which is preliminary data.</text>
</comment>
<dbReference type="InterPro" id="IPR037997">
    <property type="entry name" value="Dgk1-like"/>
</dbReference>
<keyword evidence="1" id="KW-1133">Transmembrane helix</keyword>
<gene>
    <name evidence="2" type="ORF">GCM10007108_16020</name>
</gene>
<feature type="transmembrane region" description="Helical" evidence="1">
    <location>
        <begin position="7"/>
        <end position="24"/>
    </location>
</feature>
<proteinExistence type="predicted"/>
<evidence type="ECO:0000313" key="2">
    <source>
        <dbReference type="EMBL" id="GGM78627.1"/>
    </source>
</evidence>
<dbReference type="PANTHER" id="PTHR31303">
    <property type="entry name" value="CTP-DEPENDENT DIACYLGLYCEROL KINASE 1"/>
    <property type="match status" value="1"/>
</dbReference>
<evidence type="ECO:0008006" key="4">
    <source>
        <dbReference type="Google" id="ProtNLM"/>
    </source>
</evidence>
<feature type="transmembrane region" description="Helical" evidence="1">
    <location>
        <begin position="256"/>
        <end position="277"/>
    </location>
</feature>
<evidence type="ECO:0000313" key="3">
    <source>
        <dbReference type="Proteomes" id="UP000632195"/>
    </source>
</evidence>
<organism evidence="2 3">
    <name type="scientific">Thermogymnomonas acidicola</name>
    <dbReference type="NCBI Taxonomy" id="399579"/>
    <lineage>
        <taxon>Archaea</taxon>
        <taxon>Methanobacteriati</taxon>
        <taxon>Thermoplasmatota</taxon>
        <taxon>Thermoplasmata</taxon>
        <taxon>Thermoplasmatales</taxon>
        <taxon>Thermogymnomonas</taxon>
    </lineage>
</organism>
<dbReference type="RefSeq" id="WP_188681726.1">
    <property type="nucleotide sequence ID" value="NZ_BMNY01000003.1"/>
</dbReference>
<feature type="transmembrane region" description="Helical" evidence="1">
    <location>
        <begin position="199"/>
        <end position="217"/>
    </location>
</feature>
<name>A0AA37FCD5_9ARCH</name>
<sequence>MYLSPGAIAYVSIGLATSISALSARGRSFIAPIAAVAAADALTVYFTGLYSVIPSSVLSLLSAYYIYTPGFYLPFSALFVLSIAASALRIDGYWPGADIGISAGTIIAMLMDGRIRGYVRRNESMKGRDRGREINRDIMQSVVGSIIIGAVFAFGLTLARELVSVAALILYIVGSYFTTHTESWAASFLLSLERGGTPLGIGAIWFASGVLLALAIVPHVRLLAVTLFVLVIGDSLATIVGTSVKSARLIFNRKKSVAGFLAIFLSSALFGLFMAGWHGVVLALAGSLVESAARYPFDDNYLIPLTCALISNAL</sequence>
<accession>A0AA37FCD5</accession>
<feature type="transmembrane region" description="Helical" evidence="1">
    <location>
        <begin position="30"/>
        <end position="52"/>
    </location>
</feature>
<dbReference type="Proteomes" id="UP000632195">
    <property type="component" value="Unassembled WGS sequence"/>
</dbReference>
<feature type="transmembrane region" description="Helical" evidence="1">
    <location>
        <begin position="138"/>
        <end position="156"/>
    </location>
</feature>
<feature type="transmembrane region" description="Helical" evidence="1">
    <location>
        <begin position="64"/>
        <end position="87"/>
    </location>
</feature>
<keyword evidence="3" id="KW-1185">Reference proteome</keyword>
<keyword evidence="1" id="KW-0472">Membrane</keyword>
<reference evidence="2" key="1">
    <citation type="journal article" date="2014" name="Int. J. Syst. Evol. Microbiol.">
        <title>Complete genome sequence of Corynebacterium casei LMG S-19264T (=DSM 44701T), isolated from a smear-ripened cheese.</title>
        <authorList>
            <consortium name="US DOE Joint Genome Institute (JGI-PGF)"/>
            <person name="Walter F."/>
            <person name="Albersmeier A."/>
            <person name="Kalinowski J."/>
            <person name="Ruckert C."/>
        </authorList>
    </citation>
    <scope>NUCLEOTIDE SEQUENCE</scope>
    <source>
        <strain evidence="2">JCM 13583</strain>
    </source>
</reference>
<feature type="transmembrane region" description="Helical" evidence="1">
    <location>
        <begin position="223"/>
        <end position="244"/>
    </location>
</feature>